<keyword evidence="2" id="KW-1185">Reference proteome</keyword>
<dbReference type="KEGG" id="ure:UREG_03036"/>
<proteinExistence type="predicted"/>
<dbReference type="HOGENOM" id="CLU_2051399_0_0_1"/>
<protein>
    <submittedName>
        <fullName evidence="1">Uncharacterized protein</fullName>
    </submittedName>
</protein>
<dbReference type="GeneID" id="8439382"/>
<dbReference type="RefSeq" id="XP_002543520.1">
    <property type="nucleotide sequence ID" value="XM_002543474.1"/>
</dbReference>
<gene>
    <name evidence="1" type="ORF">UREG_03036</name>
</gene>
<name>C4JNN8_UNCRE</name>
<dbReference type="AlphaFoldDB" id="C4JNN8"/>
<sequence length="120" mass="12779">MADVNSVVEADNTNKNVSDDDNSGGLFALIEKSVVSDEPVALTAPAATLIKKSVVLLEELNISVKKLSVKPIIASVEKFILSIKKSLVKSIITLTEKSVLLIEQLIIPVKKSVALLPATN</sequence>
<dbReference type="Proteomes" id="UP000002058">
    <property type="component" value="Unassembled WGS sequence"/>
</dbReference>
<dbReference type="VEuPathDB" id="FungiDB:UREG_03036"/>
<accession>C4JNN8</accession>
<evidence type="ECO:0000313" key="1">
    <source>
        <dbReference type="EMBL" id="EEP78191.1"/>
    </source>
</evidence>
<dbReference type="EMBL" id="CH476616">
    <property type="protein sequence ID" value="EEP78191.1"/>
    <property type="molecule type" value="Genomic_DNA"/>
</dbReference>
<dbReference type="InParanoid" id="C4JNN8"/>
<organism evidence="1 2">
    <name type="scientific">Uncinocarpus reesii (strain UAMH 1704)</name>
    <dbReference type="NCBI Taxonomy" id="336963"/>
    <lineage>
        <taxon>Eukaryota</taxon>
        <taxon>Fungi</taxon>
        <taxon>Dikarya</taxon>
        <taxon>Ascomycota</taxon>
        <taxon>Pezizomycotina</taxon>
        <taxon>Eurotiomycetes</taxon>
        <taxon>Eurotiomycetidae</taxon>
        <taxon>Onygenales</taxon>
        <taxon>Onygenaceae</taxon>
        <taxon>Uncinocarpus</taxon>
    </lineage>
</organism>
<reference evidence="2" key="1">
    <citation type="journal article" date="2009" name="Genome Res.">
        <title>Comparative genomic analyses of the human fungal pathogens Coccidioides and their relatives.</title>
        <authorList>
            <person name="Sharpton T.J."/>
            <person name="Stajich J.E."/>
            <person name="Rounsley S.D."/>
            <person name="Gardner M.J."/>
            <person name="Wortman J.R."/>
            <person name="Jordar V.S."/>
            <person name="Maiti R."/>
            <person name="Kodira C.D."/>
            <person name="Neafsey D.E."/>
            <person name="Zeng Q."/>
            <person name="Hung C.-Y."/>
            <person name="McMahan C."/>
            <person name="Muszewska A."/>
            <person name="Grynberg M."/>
            <person name="Mandel M.A."/>
            <person name="Kellner E.M."/>
            <person name="Barker B.M."/>
            <person name="Galgiani J.N."/>
            <person name="Orbach M.J."/>
            <person name="Kirkland T.N."/>
            <person name="Cole G.T."/>
            <person name="Henn M.R."/>
            <person name="Birren B.W."/>
            <person name="Taylor J.W."/>
        </authorList>
    </citation>
    <scope>NUCLEOTIDE SEQUENCE [LARGE SCALE GENOMIC DNA]</scope>
    <source>
        <strain evidence="2">UAMH 1704</strain>
    </source>
</reference>
<evidence type="ECO:0000313" key="2">
    <source>
        <dbReference type="Proteomes" id="UP000002058"/>
    </source>
</evidence>